<dbReference type="GO" id="GO:0051536">
    <property type="term" value="F:iron-sulfur cluster binding"/>
    <property type="evidence" value="ECO:0007669"/>
    <property type="project" value="InterPro"/>
</dbReference>
<dbReference type="InterPro" id="IPR012675">
    <property type="entry name" value="Beta-grasp_dom_sf"/>
</dbReference>
<dbReference type="InterPro" id="IPR036010">
    <property type="entry name" value="2Fe-2S_ferredoxin-like_sf"/>
</dbReference>
<accession>A0A1H0G3Q8</accession>
<dbReference type="Gene3D" id="3.30.420.480">
    <property type="entry name" value="Domain of unknown function (DUF4445)"/>
    <property type="match status" value="1"/>
</dbReference>
<dbReference type="InterPro" id="IPR043129">
    <property type="entry name" value="ATPase_NBD"/>
</dbReference>
<dbReference type="AlphaFoldDB" id="A0A1H0G3Q8"/>
<dbReference type="RefSeq" id="WP_092066442.1">
    <property type="nucleotide sequence ID" value="NZ_FNIN01000016.1"/>
</dbReference>
<dbReference type="PANTHER" id="PTHR42895">
    <property type="entry name" value="IRON-SULFUR CLUSTER-BINDING PROTEIN-RELATED"/>
    <property type="match status" value="1"/>
</dbReference>
<dbReference type="InterPro" id="IPR041414">
    <property type="entry name" value="Raco-like_middle"/>
</dbReference>
<dbReference type="Pfam" id="PF17651">
    <property type="entry name" value="Raco_middle"/>
    <property type="match status" value="1"/>
</dbReference>
<proteinExistence type="predicted"/>
<keyword evidence="4" id="KW-1185">Reference proteome</keyword>
<dbReference type="OrthoDB" id="9810588at2"/>
<name>A0A1H0G3Q8_9BACT</name>
<dbReference type="STRING" id="206665.SAMN04488516_11626"/>
<gene>
    <name evidence="3" type="ORF">SAMN04488516_11626</name>
</gene>
<protein>
    <submittedName>
        <fullName evidence="3">Uncharacterized 2Fe-2 and 4Fe-4S clusters-containing protein, contains DUF4445 domain</fullName>
    </submittedName>
</protein>
<organism evidence="3 4">
    <name type="scientific">Desulfonauticus submarinus</name>
    <dbReference type="NCBI Taxonomy" id="206665"/>
    <lineage>
        <taxon>Bacteria</taxon>
        <taxon>Pseudomonadati</taxon>
        <taxon>Thermodesulfobacteriota</taxon>
        <taxon>Desulfovibrionia</taxon>
        <taxon>Desulfovibrionales</taxon>
        <taxon>Desulfonauticaceae</taxon>
        <taxon>Desulfonauticus</taxon>
    </lineage>
</organism>
<evidence type="ECO:0000313" key="4">
    <source>
        <dbReference type="Proteomes" id="UP000199602"/>
    </source>
</evidence>
<feature type="domain" description="RACo-like middle region" evidence="2">
    <location>
        <begin position="108"/>
        <end position="241"/>
    </location>
</feature>
<dbReference type="Proteomes" id="UP000199602">
    <property type="component" value="Unassembled WGS sequence"/>
</dbReference>
<dbReference type="Pfam" id="PF14574">
    <property type="entry name" value="RACo_C_ter"/>
    <property type="match status" value="1"/>
</dbReference>
<dbReference type="InterPro" id="IPR042259">
    <property type="entry name" value="Raco-like_middle_sf"/>
</dbReference>
<dbReference type="PANTHER" id="PTHR42895:SF1">
    <property type="entry name" value="IRON-SULFUR CLUSTER PROTEIN"/>
    <property type="match status" value="1"/>
</dbReference>
<evidence type="ECO:0000313" key="3">
    <source>
        <dbReference type="EMBL" id="SDO01480.1"/>
    </source>
</evidence>
<evidence type="ECO:0000259" key="1">
    <source>
        <dbReference type="Pfam" id="PF14574"/>
    </source>
</evidence>
<dbReference type="InterPro" id="IPR001041">
    <property type="entry name" value="2Fe-2S_ferredoxin-type"/>
</dbReference>
<dbReference type="SUPFAM" id="SSF53067">
    <property type="entry name" value="Actin-like ATPase domain"/>
    <property type="match status" value="1"/>
</dbReference>
<dbReference type="SUPFAM" id="SSF54292">
    <property type="entry name" value="2Fe-2S ferredoxin-like"/>
    <property type="match status" value="1"/>
</dbReference>
<dbReference type="InterPro" id="IPR027980">
    <property type="entry name" value="RACo_C"/>
</dbReference>
<dbReference type="Gene3D" id="3.10.20.30">
    <property type="match status" value="1"/>
</dbReference>
<evidence type="ECO:0000259" key="2">
    <source>
        <dbReference type="Pfam" id="PF17651"/>
    </source>
</evidence>
<dbReference type="CDD" id="cd00207">
    <property type="entry name" value="fer2"/>
    <property type="match status" value="1"/>
</dbReference>
<dbReference type="EMBL" id="FNIN01000016">
    <property type="protein sequence ID" value="SDO01480.1"/>
    <property type="molecule type" value="Genomic_DNA"/>
</dbReference>
<feature type="domain" description="RACo C-terminal" evidence="1">
    <location>
        <begin position="252"/>
        <end position="486"/>
    </location>
</feature>
<reference evidence="3 4" key="1">
    <citation type="submission" date="2016-10" db="EMBL/GenBank/DDBJ databases">
        <authorList>
            <person name="de Groot N.N."/>
        </authorList>
    </citation>
    <scope>NUCLEOTIDE SEQUENCE [LARGE SCALE GENOMIC DNA]</scope>
    <source>
        <strain evidence="3 4">DSM 15269</strain>
    </source>
</reference>
<dbReference type="InterPro" id="IPR052911">
    <property type="entry name" value="Corrinoid_activation_enz"/>
</dbReference>
<sequence length="493" mass="56287">MSEVKVNNATFFLDPNKNWLENLFLKGFFQETPLCTGIGRCGKCKIKFLSNLPLVTDKEKEILSCAELREGFRLACEHFPQDNQNIIYDYQNTRFEHNYDLKQIDILGIDIGTTTLKWGGFDSSKNFLFLGQKINPQMGAGAEVLSRVSFALENDISYLQEIILKDIQLIWNGFKGKIGIVGNTVMMYLLLGENIKELSYAPFQISLKGGIWRTLKEKKIYIPPFFGAFVGADISAGLAYIEEIKKPKYPYLFCDFGTNGEIVLVKDKDDILCTSVALGPALEGIGLRFGASYNKEAISSFFLSLDGINGFNKKEKFRITGTGYLSLIDIFLKIGIVNRDGHFNNQFNFKRLKNNLRDSCFYLTKYVFIDEKDIEEILKVKAAINLGIIFLLNKAKLKFNDISSVWISGVLGCNLVEDILINLGFFPFEFENKIKFIENSALKGLCLILADKTIRKNVEEWLQKSTYYNLSNFSDFLQYFVKAMNFNFWRNNS</sequence>